<gene>
    <name evidence="4" type="ORF">PRVXH_001028</name>
</gene>
<keyword evidence="2" id="KW-0479">Metal-binding</keyword>
<evidence type="ECO:0000259" key="3">
    <source>
        <dbReference type="Pfam" id="PF12850"/>
    </source>
</evidence>
<proteinExistence type="inferred from homology"/>
<sequence length="157" mass="17375">MSTKIIVLSDTHGDKRFLKEAVHLLKGKDLLIHLGDNYDDFLWLVNQTNIKGYAVKGNCDPYSNANEVEVIQIEGIKIMLTHGHNYGVKSGLLNLLYCGLEKDADIVLFGHTHVNHKEVSQEVTLLNPGSPVLPRGGTSSYGIITVDGRDFSCEIKK</sequence>
<dbReference type="Pfam" id="PF12850">
    <property type="entry name" value="Metallophos_2"/>
    <property type="match status" value="1"/>
</dbReference>
<evidence type="ECO:0000256" key="1">
    <source>
        <dbReference type="ARBA" id="ARBA00008950"/>
    </source>
</evidence>
<name>A0AAU8HWF5_9FIRM</name>
<dbReference type="InterPro" id="IPR000979">
    <property type="entry name" value="Phosphodiesterase_MJ0936/Vps29"/>
</dbReference>
<dbReference type="CDD" id="cd00841">
    <property type="entry name" value="MPP_YfcE"/>
    <property type="match status" value="1"/>
</dbReference>
<organism evidence="4">
    <name type="scientific">Proteinivorax hydrogeniformans</name>
    <dbReference type="NCBI Taxonomy" id="1826727"/>
    <lineage>
        <taxon>Bacteria</taxon>
        <taxon>Bacillati</taxon>
        <taxon>Bacillota</taxon>
        <taxon>Clostridia</taxon>
        <taxon>Eubacteriales</taxon>
        <taxon>Proteinivoracaceae</taxon>
        <taxon>Proteinivorax</taxon>
    </lineage>
</organism>
<reference evidence="4" key="1">
    <citation type="journal article" date="2018" name="Antonie Van Leeuwenhoek">
        <title>Proteinivorax hydrogeniformans sp. nov., an anaerobic, haloalkaliphilic bacterium fermenting proteinaceous compounds with high hydrogen production.</title>
        <authorList>
            <person name="Boltyanskaya Y."/>
            <person name="Detkova E."/>
            <person name="Pimenov N."/>
            <person name="Kevbrin V."/>
        </authorList>
    </citation>
    <scope>NUCLEOTIDE SEQUENCE</scope>
    <source>
        <strain evidence="4">Z-710</strain>
    </source>
</reference>
<evidence type="ECO:0000256" key="2">
    <source>
        <dbReference type="RuleBase" id="RU362039"/>
    </source>
</evidence>
<dbReference type="InterPro" id="IPR041802">
    <property type="entry name" value="MPP_YfcE"/>
</dbReference>
<dbReference type="RefSeq" id="WP_353894243.1">
    <property type="nucleotide sequence ID" value="NZ_CP159485.1"/>
</dbReference>
<reference evidence="4" key="2">
    <citation type="submission" date="2024-06" db="EMBL/GenBank/DDBJ databases">
        <authorList>
            <person name="Petrova K.O."/>
            <person name="Toshchakov S.V."/>
            <person name="Boltjanskaja Y.V."/>
            <person name="Kevbrin V.V."/>
        </authorList>
    </citation>
    <scope>NUCLEOTIDE SEQUENCE</scope>
    <source>
        <strain evidence="4">Z-710</strain>
    </source>
</reference>
<dbReference type="Gene3D" id="3.60.21.10">
    <property type="match status" value="1"/>
</dbReference>
<protein>
    <recommendedName>
        <fullName evidence="2">Phosphoesterase</fullName>
        <ecNumber evidence="2">3.1.4.-</ecNumber>
    </recommendedName>
</protein>
<comment type="similarity">
    <text evidence="1 2">Belongs to the metallophosphoesterase superfamily. YfcE family.</text>
</comment>
<dbReference type="EC" id="3.1.4.-" evidence="2"/>
<dbReference type="AlphaFoldDB" id="A0AAU8HWF5"/>
<dbReference type="GO" id="GO:0016787">
    <property type="term" value="F:hydrolase activity"/>
    <property type="evidence" value="ECO:0007669"/>
    <property type="project" value="UniProtKB-UniRule"/>
</dbReference>
<dbReference type="InterPro" id="IPR024654">
    <property type="entry name" value="Calcineurin-like_PHP_lpxH"/>
</dbReference>
<dbReference type="PANTHER" id="PTHR11124">
    <property type="entry name" value="VACUOLAR SORTING PROTEIN VPS29"/>
    <property type="match status" value="1"/>
</dbReference>
<feature type="domain" description="Calcineurin-like phosphoesterase" evidence="3">
    <location>
        <begin position="4"/>
        <end position="147"/>
    </location>
</feature>
<accession>A0AAU8HWF5</accession>
<dbReference type="NCBIfam" id="TIGR00040">
    <property type="entry name" value="yfcE"/>
    <property type="match status" value="1"/>
</dbReference>
<dbReference type="GO" id="GO:0046872">
    <property type="term" value="F:metal ion binding"/>
    <property type="evidence" value="ECO:0007669"/>
    <property type="project" value="UniProtKB-KW"/>
</dbReference>
<dbReference type="EMBL" id="CP159485">
    <property type="protein sequence ID" value="XCI29696.1"/>
    <property type="molecule type" value="Genomic_DNA"/>
</dbReference>
<comment type="cofactor">
    <cofactor evidence="2">
        <name>a divalent metal cation</name>
        <dbReference type="ChEBI" id="CHEBI:60240"/>
    </cofactor>
</comment>
<dbReference type="InterPro" id="IPR029052">
    <property type="entry name" value="Metallo-depent_PP-like"/>
</dbReference>
<evidence type="ECO:0000313" key="4">
    <source>
        <dbReference type="EMBL" id="XCI29696.1"/>
    </source>
</evidence>
<dbReference type="SUPFAM" id="SSF56300">
    <property type="entry name" value="Metallo-dependent phosphatases"/>
    <property type="match status" value="1"/>
</dbReference>